<evidence type="ECO:0000256" key="4">
    <source>
        <dbReference type="ARBA" id="ARBA00022794"/>
    </source>
</evidence>
<evidence type="ECO:0000256" key="5">
    <source>
        <dbReference type="ARBA" id="ARBA00023054"/>
    </source>
</evidence>
<dbReference type="GO" id="GO:0035869">
    <property type="term" value="C:ciliary transition zone"/>
    <property type="evidence" value="ECO:0007669"/>
    <property type="project" value="TreeGrafter"/>
</dbReference>
<evidence type="ECO:0000313" key="10">
    <source>
        <dbReference type="Proteomes" id="UP000015102"/>
    </source>
</evidence>
<evidence type="ECO:0000313" key="9">
    <source>
        <dbReference type="EnsemblMetazoa" id="MESCA010053-PA"/>
    </source>
</evidence>
<dbReference type="PANTHER" id="PTHR18879:SF20">
    <property type="entry name" value="CENTROSOMAL PROTEIN OF 290 KDA"/>
    <property type="match status" value="1"/>
</dbReference>
<evidence type="ECO:0000256" key="1">
    <source>
        <dbReference type="ARBA" id="ARBA00004120"/>
    </source>
</evidence>
<keyword evidence="6" id="KW-0206">Cytoskeleton</keyword>
<dbReference type="GO" id="GO:0034451">
    <property type="term" value="C:centriolar satellite"/>
    <property type="evidence" value="ECO:0007669"/>
    <property type="project" value="TreeGrafter"/>
</dbReference>
<dbReference type="AlphaFoldDB" id="T1H1J1"/>
<reference evidence="9" key="2">
    <citation type="submission" date="2015-06" db="UniProtKB">
        <authorList>
            <consortium name="EnsemblMetazoa"/>
        </authorList>
    </citation>
    <scope>IDENTIFICATION</scope>
</reference>
<evidence type="ECO:0000256" key="8">
    <source>
        <dbReference type="SAM" id="Coils"/>
    </source>
</evidence>
<dbReference type="PANTHER" id="PTHR18879">
    <property type="entry name" value="CENTROSOMAL PROTEIN OF 290 KDA"/>
    <property type="match status" value="1"/>
</dbReference>
<evidence type="ECO:0000256" key="2">
    <source>
        <dbReference type="ARBA" id="ARBA00004300"/>
    </source>
</evidence>
<evidence type="ECO:0000256" key="6">
    <source>
        <dbReference type="ARBA" id="ARBA00023212"/>
    </source>
</evidence>
<comment type="subcellular location">
    <subcellularLocation>
        <location evidence="1">Cytoplasm</location>
        <location evidence="1">Cytoskeleton</location>
        <location evidence="1">Cilium basal body</location>
    </subcellularLocation>
    <subcellularLocation>
        <location evidence="2">Cytoplasm</location>
        <location evidence="2">Cytoskeleton</location>
        <location evidence="2">Microtubule organizing center</location>
        <location evidence="2">Centrosome</location>
    </subcellularLocation>
</comment>
<accession>T1H1J1</accession>
<reference evidence="10" key="1">
    <citation type="submission" date="2013-02" db="EMBL/GenBank/DDBJ databases">
        <authorList>
            <person name="Hughes D."/>
        </authorList>
    </citation>
    <scope>NUCLEOTIDE SEQUENCE</scope>
    <source>
        <strain>Durham</strain>
        <strain evidence="10">NC isolate 2 -- Noor lab</strain>
    </source>
</reference>
<keyword evidence="5 8" id="KW-0175">Coiled coil</keyword>
<keyword evidence="10" id="KW-1185">Reference proteome</keyword>
<dbReference type="STRING" id="36166.T1H1J1"/>
<sequence length="154" mass="17737">KNKSCSSCENLENALNKSLRRARELSDLLKTAEEDNLLKSKQAMDTMNALESYQRGEDGLISALDKIQILEHQLQSREKQIKSLVCELNSLNEISQENVILRKKLNIPDDMIIATTNLKAKEKSKEKVINRLNLKLKASEEMRLQLKMEKLELR</sequence>
<dbReference type="GO" id="GO:1905349">
    <property type="term" value="P:ciliary transition zone assembly"/>
    <property type="evidence" value="ECO:0007669"/>
    <property type="project" value="TreeGrafter"/>
</dbReference>
<dbReference type="GO" id="GO:1905515">
    <property type="term" value="P:non-motile cilium assembly"/>
    <property type="evidence" value="ECO:0007669"/>
    <property type="project" value="TreeGrafter"/>
</dbReference>
<dbReference type="HOGENOM" id="CLU_1708735_0_0_1"/>
<dbReference type="EnsemblMetazoa" id="MESCA010053-RA">
    <property type="protein sequence ID" value="MESCA010053-PA"/>
    <property type="gene ID" value="MESCA010053"/>
</dbReference>
<proteinExistence type="predicted"/>
<evidence type="ECO:0000256" key="7">
    <source>
        <dbReference type="ARBA" id="ARBA00023273"/>
    </source>
</evidence>
<dbReference type="Proteomes" id="UP000015102">
    <property type="component" value="Unassembled WGS sequence"/>
</dbReference>
<name>T1H1J1_MEGSC</name>
<feature type="coiled-coil region" evidence="8">
    <location>
        <begin position="8"/>
        <end position="35"/>
    </location>
</feature>
<dbReference type="EMBL" id="CAQQ02383732">
    <property type="status" value="NOT_ANNOTATED_CDS"/>
    <property type="molecule type" value="Genomic_DNA"/>
</dbReference>
<keyword evidence="4" id="KW-0970">Cilium biogenesis/degradation</keyword>
<feature type="coiled-coil region" evidence="8">
    <location>
        <begin position="67"/>
        <end position="94"/>
    </location>
</feature>
<organism evidence="9 10">
    <name type="scientific">Megaselia scalaris</name>
    <name type="common">Humpbacked fly</name>
    <name type="synonym">Phora scalaris</name>
    <dbReference type="NCBI Taxonomy" id="36166"/>
    <lineage>
        <taxon>Eukaryota</taxon>
        <taxon>Metazoa</taxon>
        <taxon>Ecdysozoa</taxon>
        <taxon>Arthropoda</taxon>
        <taxon>Hexapoda</taxon>
        <taxon>Insecta</taxon>
        <taxon>Pterygota</taxon>
        <taxon>Neoptera</taxon>
        <taxon>Endopterygota</taxon>
        <taxon>Diptera</taxon>
        <taxon>Brachycera</taxon>
        <taxon>Muscomorpha</taxon>
        <taxon>Platypezoidea</taxon>
        <taxon>Phoridae</taxon>
        <taxon>Megaseliini</taxon>
        <taxon>Megaselia</taxon>
    </lineage>
</organism>
<keyword evidence="7" id="KW-0966">Cell projection</keyword>
<protein>
    <submittedName>
        <fullName evidence="9">Uncharacterized protein</fullName>
    </submittedName>
</protein>
<dbReference type="GO" id="GO:0097711">
    <property type="term" value="P:ciliary basal body-plasma membrane docking"/>
    <property type="evidence" value="ECO:0007669"/>
    <property type="project" value="TreeGrafter"/>
</dbReference>
<evidence type="ECO:0000256" key="3">
    <source>
        <dbReference type="ARBA" id="ARBA00022490"/>
    </source>
</evidence>
<dbReference type="InterPro" id="IPR026201">
    <property type="entry name" value="Cep290"/>
</dbReference>
<keyword evidence="3" id="KW-0963">Cytoplasm</keyword>